<proteinExistence type="predicted"/>
<dbReference type="Pfam" id="PF13289">
    <property type="entry name" value="SIR2_2"/>
    <property type="match status" value="1"/>
</dbReference>
<name>A0A094Z299_HOEPD</name>
<evidence type="ECO:0000313" key="1">
    <source>
        <dbReference type="EMBL" id="KGB27084.1"/>
    </source>
</evidence>
<gene>
    <name evidence="1" type="ORF">HPDFL43_00007640</name>
</gene>
<comment type="caution">
    <text evidence="1">The sequence shown here is derived from an EMBL/GenBank/DDBJ whole genome shotgun (WGS) entry which is preliminary data.</text>
</comment>
<sequence>MLKLNDASTKRYLRNTLRSQPCTFLLGSGISLFSPSNLPSGQSLVDEVSDLLTESEKGQATYHQLREFVRSCVFEHIFEHYPAVDRIKKEYFSQYFLRGGCNPIHESIARISARCRIPIITTNYDMMIERAFDKLALKNAYRSIVSSSALPLGQHIPIFKVHGCASNPVSIVLRMSEEGLLSGWKGELFENLVAGRTLIVVGYSGLDLEICPAIEEARPASIFWNVLRENDISQNARHLENNAVLSRNFTFLEGDMRHIFQVKKQIVSEKTPPIKPVIHSQISQQEIENWRFDFFNSLGAARSAHNTLLRTYGPISPKKISAVYYRYGRYVSSHLEFTKSVPNGAYAELSILLNRCTHHRNAGKFFSPRISLLMAMRLWSKLSFSHKRKHFDLFQWCIILLYPLRKSDVYKRSAQRLARYYLKNGIWGGFYNLQIELKEQGNIDFLPPPMQAHKNALEGYEQIGNISAYIDEFSRNSYRGVKSKSEFYERMKIAEIFGLYPNIYKICYAALCARKTFFLYERYVLYGKFIHSMSKCEYSLVCRLMLIARGTLALLHLRRKKIT</sequence>
<dbReference type="EMBL" id="ABIA03000002">
    <property type="protein sequence ID" value="KGB27084.1"/>
    <property type="molecule type" value="Genomic_DNA"/>
</dbReference>
<keyword evidence="2" id="KW-1185">Reference proteome</keyword>
<reference evidence="1 2" key="2">
    <citation type="submission" date="2012-06" db="EMBL/GenBank/DDBJ databases">
        <authorList>
            <person name="Fiebig A."/>
        </authorList>
    </citation>
    <scope>NUCLEOTIDE SEQUENCE [LARGE SCALE GENOMIC DNA]</scope>
    <source>
        <strain evidence="1 2">DFL-43</strain>
    </source>
</reference>
<accession>A0A094Z299</accession>
<evidence type="ECO:0000313" key="2">
    <source>
        <dbReference type="Proteomes" id="UP000004291"/>
    </source>
</evidence>
<protein>
    <submittedName>
        <fullName evidence="1">Uncharacterized protein</fullName>
    </submittedName>
</protein>
<dbReference type="HOGENOM" id="CLU_483779_0_0_5"/>
<dbReference type="Proteomes" id="UP000004291">
    <property type="component" value="Chromosome"/>
</dbReference>
<dbReference type="AlphaFoldDB" id="A0A094Z299"/>
<organism evidence="1 2">
    <name type="scientific">Hoeflea phototrophica (strain DSM 17068 / NCIMB 14078 / DFL-43)</name>
    <dbReference type="NCBI Taxonomy" id="411684"/>
    <lineage>
        <taxon>Bacteria</taxon>
        <taxon>Pseudomonadati</taxon>
        <taxon>Pseudomonadota</taxon>
        <taxon>Alphaproteobacteria</taxon>
        <taxon>Hyphomicrobiales</taxon>
        <taxon>Rhizobiaceae</taxon>
        <taxon>Hoeflea</taxon>
    </lineage>
</organism>
<reference evidence="1 2" key="1">
    <citation type="submission" date="2007-10" db="EMBL/GenBank/DDBJ databases">
        <authorList>
            <person name="Wagner-Dobler I."/>
            <person name="Ferriera S."/>
            <person name="Johnson J."/>
            <person name="Kravitz S."/>
            <person name="Beeson K."/>
            <person name="Sutton G."/>
            <person name="Rogers Y.-H."/>
            <person name="Friedman R."/>
            <person name="Frazier M."/>
            <person name="Venter J.C."/>
        </authorList>
    </citation>
    <scope>NUCLEOTIDE SEQUENCE [LARGE SCALE GENOMIC DNA]</scope>
    <source>
        <strain evidence="1 2">DFL-43</strain>
    </source>
</reference>